<dbReference type="InterPro" id="IPR058792">
    <property type="entry name" value="Beta-barrel_RND_2"/>
</dbReference>
<sequence length="379" mass="41219">MLIMNATRVVTIVALAGAVASALFYYKSSENDGAHKKTVTVSRGDLIVAISASGAVEPNFQVEVKSKASGEILEFPYEPGDTVEEGEVLLKLDPKTEKRNLAQREADMAASEADIKSAEANLLESDMGLKRARKLRRQDLVADKELEAAIASYAVAKARVSQARAALRKAALSVDDAKERLSETIILSPIKGVIIRKPVERGQIISSGISSLSGGTTLCVVADMSRIFIVALVDETDIGKVSKGQETMVTVDAYPEKSFKGKVIRIYPMGEMRENITVFKVKIEALGASRALLKPKMTANVEMILQTEKNVLMVPEEAVRTDEAGEFVYVQNKIRAQRRDVKTGLSNGIDLMITEGLEEGEKILLRPPRSDNDSGSEHN</sequence>
<comment type="subcellular location">
    <subcellularLocation>
        <location evidence="1">Cell envelope</location>
    </subcellularLocation>
</comment>
<dbReference type="Gene3D" id="2.40.420.20">
    <property type="match status" value="1"/>
</dbReference>
<dbReference type="InterPro" id="IPR058625">
    <property type="entry name" value="MdtA-like_BSH"/>
</dbReference>
<dbReference type="PANTHER" id="PTHR30469:SF33">
    <property type="entry name" value="SLR1207 PROTEIN"/>
    <property type="match status" value="1"/>
</dbReference>
<evidence type="ECO:0000256" key="1">
    <source>
        <dbReference type="ARBA" id="ARBA00004196"/>
    </source>
</evidence>
<dbReference type="GO" id="GO:0015562">
    <property type="term" value="F:efflux transmembrane transporter activity"/>
    <property type="evidence" value="ECO:0007669"/>
    <property type="project" value="TreeGrafter"/>
</dbReference>
<dbReference type="InterPro" id="IPR058627">
    <property type="entry name" value="MdtA-like_C"/>
</dbReference>
<gene>
    <name evidence="6" type="ORF">MNBD_NITROSPINAE02-941</name>
</gene>
<dbReference type="Gene3D" id="1.10.287.470">
    <property type="entry name" value="Helix hairpin bin"/>
    <property type="match status" value="1"/>
</dbReference>
<reference evidence="6" key="1">
    <citation type="submission" date="2018-06" db="EMBL/GenBank/DDBJ databases">
        <authorList>
            <person name="Zhirakovskaya E."/>
        </authorList>
    </citation>
    <scope>NUCLEOTIDE SEQUENCE</scope>
</reference>
<dbReference type="Pfam" id="PF25917">
    <property type="entry name" value="BSH_RND"/>
    <property type="match status" value="1"/>
</dbReference>
<evidence type="ECO:0000256" key="2">
    <source>
        <dbReference type="ARBA" id="ARBA00022448"/>
    </source>
</evidence>
<evidence type="ECO:0000259" key="5">
    <source>
        <dbReference type="Pfam" id="PF25967"/>
    </source>
</evidence>
<feature type="domain" description="Multidrug resistance protein MdtA-like C-terminal permuted SH3" evidence="5">
    <location>
        <begin position="310"/>
        <end position="363"/>
    </location>
</feature>
<evidence type="ECO:0000259" key="3">
    <source>
        <dbReference type="Pfam" id="PF25917"/>
    </source>
</evidence>
<dbReference type="GO" id="GO:1990281">
    <property type="term" value="C:efflux pump complex"/>
    <property type="evidence" value="ECO:0007669"/>
    <property type="project" value="TreeGrafter"/>
</dbReference>
<accession>A0A3B1CI19</accession>
<dbReference type="Pfam" id="PF25967">
    <property type="entry name" value="RND-MFP_C"/>
    <property type="match status" value="1"/>
</dbReference>
<dbReference type="AlphaFoldDB" id="A0A3B1CI19"/>
<dbReference type="NCBIfam" id="TIGR01730">
    <property type="entry name" value="RND_mfp"/>
    <property type="match status" value="1"/>
</dbReference>
<dbReference type="Gene3D" id="2.40.30.170">
    <property type="match status" value="1"/>
</dbReference>
<feature type="domain" description="Multidrug resistance protein MdtA-like barrel-sandwich hybrid" evidence="3">
    <location>
        <begin position="61"/>
        <end position="209"/>
    </location>
</feature>
<dbReference type="Gene3D" id="2.40.50.100">
    <property type="match status" value="1"/>
</dbReference>
<dbReference type="Pfam" id="PF25954">
    <property type="entry name" value="Beta-barrel_RND_2"/>
    <property type="match status" value="1"/>
</dbReference>
<evidence type="ECO:0000259" key="4">
    <source>
        <dbReference type="Pfam" id="PF25954"/>
    </source>
</evidence>
<dbReference type="SUPFAM" id="SSF111369">
    <property type="entry name" value="HlyD-like secretion proteins"/>
    <property type="match status" value="1"/>
</dbReference>
<proteinExistence type="predicted"/>
<dbReference type="EMBL" id="UOGE01000087">
    <property type="protein sequence ID" value="VAX23618.1"/>
    <property type="molecule type" value="Genomic_DNA"/>
</dbReference>
<protein>
    <submittedName>
        <fullName evidence="6">Probable Co/Zn/Cd efflux system membrane fusion protein</fullName>
    </submittedName>
</protein>
<dbReference type="PANTHER" id="PTHR30469">
    <property type="entry name" value="MULTIDRUG RESISTANCE PROTEIN MDTA"/>
    <property type="match status" value="1"/>
</dbReference>
<organism evidence="6">
    <name type="scientific">hydrothermal vent metagenome</name>
    <dbReference type="NCBI Taxonomy" id="652676"/>
    <lineage>
        <taxon>unclassified sequences</taxon>
        <taxon>metagenomes</taxon>
        <taxon>ecological metagenomes</taxon>
    </lineage>
</organism>
<feature type="domain" description="CusB-like beta-barrel" evidence="4">
    <location>
        <begin position="229"/>
        <end position="303"/>
    </location>
</feature>
<dbReference type="InterPro" id="IPR006143">
    <property type="entry name" value="RND_pump_MFP"/>
</dbReference>
<evidence type="ECO:0000313" key="6">
    <source>
        <dbReference type="EMBL" id="VAX23618.1"/>
    </source>
</evidence>
<name>A0A3B1CI19_9ZZZZ</name>
<keyword evidence="2" id="KW-0813">Transport</keyword>